<dbReference type="Gene3D" id="1.20.120.530">
    <property type="entry name" value="GntR ligand-binding domain-like"/>
    <property type="match status" value="1"/>
</dbReference>
<dbReference type="PROSITE" id="PS50949">
    <property type="entry name" value="HTH_GNTR"/>
    <property type="match status" value="1"/>
</dbReference>
<evidence type="ECO:0000256" key="5">
    <source>
        <dbReference type="ARBA" id="ARBA00037357"/>
    </source>
</evidence>
<evidence type="ECO:0000259" key="7">
    <source>
        <dbReference type="PROSITE" id="PS50949"/>
    </source>
</evidence>
<dbReference type="OrthoDB" id="5450856at2"/>
<gene>
    <name evidence="8" type="ordered locus">Flexsi_0758</name>
</gene>
<dbReference type="SMART" id="SM00895">
    <property type="entry name" value="FCD"/>
    <property type="match status" value="1"/>
</dbReference>
<keyword evidence="4" id="KW-0804">Transcription</keyword>
<keyword evidence="1" id="KW-0678">Repressor</keyword>
<dbReference type="CDD" id="cd07377">
    <property type="entry name" value="WHTH_GntR"/>
    <property type="match status" value="1"/>
</dbReference>
<organism evidence="8 9">
    <name type="scientific">Flexistipes sinusarabici (strain ATCC 49648 / DSM 4947 / MAS 10)</name>
    <dbReference type="NCBI Taxonomy" id="717231"/>
    <lineage>
        <taxon>Bacteria</taxon>
        <taxon>Pseudomonadati</taxon>
        <taxon>Deferribacterota</taxon>
        <taxon>Deferribacteres</taxon>
        <taxon>Deferribacterales</taxon>
        <taxon>Flexistipitaceae</taxon>
        <taxon>Flexistipes</taxon>
    </lineage>
</organism>
<dbReference type="RefSeq" id="WP_013885927.1">
    <property type="nucleotide sequence ID" value="NC_015672.1"/>
</dbReference>
<dbReference type="GO" id="GO:0003677">
    <property type="term" value="F:DNA binding"/>
    <property type="evidence" value="ECO:0007669"/>
    <property type="project" value="UniProtKB-KW"/>
</dbReference>
<dbReference type="InterPro" id="IPR036388">
    <property type="entry name" value="WH-like_DNA-bd_sf"/>
</dbReference>
<dbReference type="eggNOG" id="COG2186">
    <property type="taxonomic scope" value="Bacteria"/>
</dbReference>
<evidence type="ECO:0000313" key="8">
    <source>
        <dbReference type="EMBL" id="AEI14429.1"/>
    </source>
</evidence>
<keyword evidence="9" id="KW-1185">Reference proteome</keyword>
<reference evidence="8 9" key="1">
    <citation type="journal article" date="2011" name="Stand. Genomic Sci.">
        <title>Genome sequence of the moderately thermophilic halophile Flexistipes sinusarabici strain (MAS10).</title>
        <authorList>
            <person name="Lapidus A."/>
            <person name="Chertkov O."/>
            <person name="Nolan M."/>
            <person name="Lucas S."/>
            <person name="Hammon N."/>
            <person name="Deshpande S."/>
            <person name="Cheng J.F."/>
            <person name="Tapia R."/>
            <person name="Han C."/>
            <person name="Goodwin L."/>
            <person name="Pitluck S."/>
            <person name="Liolios K."/>
            <person name="Pagani I."/>
            <person name="Ivanova N."/>
            <person name="Huntemann M."/>
            <person name="Mavromatis K."/>
            <person name="Mikhailova N."/>
            <person name="Pati A."/>
            <person name="Chen A."/>
            <person name="Palaniappan K."/>
            <person name="Land M."/>
            <person name="Hauser L."/>
            <person name="Brambilla E.M."/>
            <person name="Rohde M."/>
            <person name="Abt B."/>
            <person name="Spring S."/>
            <person name="Goker M."/>
            <person name="Bristow J."/>
            <person name="Eisen J.A."/>
            <person name="Markowitz V."/>
            <person name="Hugenholtz P."/>
            <person name="Kyrpides N.C."/>
            <person name="Klenk H.P."/>
            <person name="Woyke T."/>
        </authorList>
    </citation>
    <scope>NUCLEOTIDE SEQUENCE [LARGE SCALE GENOMIC DNA]</scope>
    <source>
        <strain evidence="9">DSM 4947 / MAS 10</strain>
    </source>
</reference>
<dbReference type="GO" id="GO:0003700">
    <property type="term" value="F:DNA-binding transcription factor activity"/>
    <property type="evidence" value="ECO:0007669"/>
    <property type="project" value="InterPro"/>
</dbReference>
<dbReference type="PRINTS" id="PR00035">
    <property type="entry name" value="HTHGNTR"/>
</dbReference>
<evidence type="ECO:0000256" key="3">
    <source>
        <dbReference type="ARBA" id="ARBA00023125"/>
    </source>
</evidence>
<name>F8E4E3_FLESM</name>
<dbReference type="Pfam" id="PF07729">
    <property type="entry name" value="FCD"/>
    <property type="match status" value="1"/>
</dbReference>
<evidence type="ECO:0000313" key="9">
    <source>
        <dbReference type="Proteomes" id="UP000006621"/>
    </source>
</evidence>
<proteinExistence type="predicted"/>
<evidence type="ECO:0000256" key="6">
    <source>
        <dbReference type="ARBA" id="ARBA00039592"/>
    </source>
</evidence>
<dbReference type="InterPro" id="IPR011711">
    <property type="entry name" value="GntR_C"/>
</dbReference>
<dbReference type="InterPro" id="IPR036390">
    <property type="entry name" value="WH_DNA-bd_sf"/>
</dbReference>
<dbReference type="KEGG" id="fsi:Flexsi_0758"/>
<dbReference type="SUPFAM" id="SSF46785">
    <property type="entry name" value="Winged helix' DNA-binding domain"/>
    <property type="match status" value="1"/>
</dbReference>
<dbReference type="HOGENOM" id="CLU_017584_9_3_0"/>
<reference evidence="9" key="2">
    <citation type="submission" date="2011-06" db="EMBL/GenBank/DDBJ databases">
        <title>The complete genome of Flexistipes sinusarabici DSM 4947.</title>
        <authorList>
            <person name="Lucas S."/>
            <person name="Han J."/>
            <person name="Lapidus A."/>
            <person name="Bruce D."/>
            <person name="Goodwin L."/>
            <person name="Pitluck S."/>
            <person name="Peters L."/>
            <person name="Kyrpides N."/>
            <person name="Mavromatis K."/>
            <person name="Ivanova N."/>
            <person name="Mikhailova N."/>
            <person name="Chertkov O."/>
            <person name="Detter J.C."/>
            <person name="Tapia R."/>
            <person name="Han C."/>
            <person name="Land M."/>
            <person name="Hauser L."/>
            <person name="Markowitz V."/>
            <person name="Cheng J.-F."/>
            <person name="Hugenholtz P."/>
            <person name="Woyke T."/>
            <person name="Wu D."/>
            <person name="Spring S."/>
            <person name="Schroeder M."/>
            <person name="Brambilla E."/>
            <person name="Klenk H.-P."/>
            <person name="Eisen J.A."/>
        </authorList>
    </citation>
    <scope>NUCLEOTIDE SEQUENCE [LARGE SCALE GENOMIC DNA]</scope>
    <source>
        <strain evidence="9">DSM 4947 / MAS 10</strain>
    </source>
</reference>
<dbReference type="SUPFAM" id="SSF48008">
    <property type="entry name" value="GntR ligand-binding domain-like"/>
    <property type="match status" value="1"/>
</dbReference>
<dbReference type="Proteomes" id="UP000006621">
    <property type="component" value="Chromosome"/>
</dbReference>
<sequence length="244" mass="28468">MFQKIKPKRISDEIYFQIRDLILNGELKPGQKLPPERELAESMSVSRPSLREALNKLVAQGYLEQVQGGGTYVKSITATSIDNAIEEFVKRDDAIFDLMEVRKILETWAAYAAAERASEKEINNMFEFLEEMRIAKEHGQIGYISDTNFHFAISHATHNVLLVHVMNNIYQWIERVSYEIRSRMHNKPDSHELLFRHHTDIFNAIKSKDHNLAYGKMLVHMNYIEQELERIFNKGKQKESLEDS</sequence>
<dbReference type="STRING" id="717231.Flexsi_0758"/>
<feature type="domain" description="HTH gntR-type" evidence="7">
    <location>
        <begin position="8"/>
        <end position="76"/>
    </location>
</feature>
<dbReference type="SMART" id="SM00345">
    <property type="entry name" value="HTH_GNTR"/>
    <property type="match status" value="1"/>
</dbReference>
<comment type="function">
    <text evidence="5">Transcriptional repressor for the pyruvate dehydrogenase complex genes aceEF and lpd.</text>
</comment>
<dbReference type="InterPro" id="IPR000524">
    <property type="entry name" value="Tscrpt_reg_HTH_GntR"/>
</dbReference>
<keyword evidence="2" id="KW-0805">Transcription regulation</keyword>
<dbReference type="EMBL" id="CP002858">
    <property type="protein sequence ID" value="AEI14429.1"/>
    <property type="molecule type" value="Genomic_DNA"/>
</dbReference>
<evidence type="ECO:0000256" key="1">
    <source>
        <dbReference type="ARBA" id="ARBA00022491"/>
    </source>
</evidence>
<evidence type="ECO:0000256" key="4">
    <source>
        <dbReference type="ARBA" id="ARBA00023163"/>
    </source>
</evidence>
<keyword evidence="3" id="KW-0238">DNA-binding</keyword>
<accession>F8E4E3</accession>
<dbReference type="PANTHER" id="PTHR43537">
    <property type="entry name" value="TRANSCRIPTIONAL REGULATOR, GNTR FAMILY"/>
    <property type="match status" value="1"/>
</dbReference>
<dbReference type="AlphaFoldDB" id="F8E4E3"/>
<dbReference type="PANTHER" id="PTHR43537:SF34">
    <property type="entry name" value="PYRUVATE DEHYDROGENASE COMPLEX REPRESSOR"/>
    <property type="match status" value="1"/>
</dbReference>
<dbReference type="Pfam" id="PF00392">
    <property type="entry name" value="GntR"/>
    <property type="match status" value="1"/>
</dbReference>
<dbReference type="InterPro" id="IPR008920">
    <property type="entry name" value="TF_FadR/GntR_C"/>
</dbReference>
<protein>
    <recommendedName>
        <fullName evidence="6">Pyruvate dehydrogenase complex repressor</fullName>
    </recommendedName>
</protein>
<evidence type="ECO:0000256" key="2">
    <source>
        <dbReference type="ARBA" id="ARBA00023015"/>
    </source>
</evidence>
<dbReference type="Gene3D" id="1.10.10.10">
    <property type="entry name" value="Winged helix-like DNA-binding domain superfamily/Winged helix DNA-binding domain"/>
    <property type="match status" value="1"/>
</dbReference>